<dbReference type="Proteomes" id="UP001317259">
    <property type="component" value="Unassembled WGS sequence"/>
</dbReference>
<keyword evidence="2" id="KW-1185">Reference proteome</keyword>
<organism evidence="1 2">
    <name type="scientific">Actinomadura luzonensis</name>
    <dbReference type="NCBI Taxonomy" id="2805427"/>
    <lineage>
        <taxon>Bacteria</taxon>
        <taxon>Bacillati</taxon>
        <taxon>Actinomycetota</taxon>
        <taxon>Actinomycetes</taxon>
        <taxon>Streptosporangiales</taxon>
        <taxon>Thermomonosporaceae</taxon>
        <taxon>Actinomadura</taxon>
    </lineage>
</organism>
<accession>A0ABT0FU98</accession>
<gene>
    <name evidence="1" type="ORF">MF672_017010</name>
</gene>
<dbReference type="SUPFAM" id="SSF89232">
    <property type="entry name" value="Hypothetical protein TM1070"/>
    <property type="match status" value="1"/>
</dbReference>
<dbReference type="InterPro" id="IPR036698">
    <property type="entry name" value="TM1070-like_sf"/>
</dbReference>
<dbReference type="Gene3D" id="2.60.290.11">
    <property type="entry name" value="TM1070-like"/>
    <property type="match status" value="1"/>
</dbReference>
<proteinExistence type="predicted"/>
<protein>
    <submittedName>
        <fullName evidence="1">Sensory rhodopsin transducer</fullName>
    </submittedName>
</protein>
<evidence type="ECO:0000313" key="2">
    <source>
        <dbReference type="Proteomes" id="UP001317259"/>
    </source>
</evidence>
<sequence>MRTSIGSEKMAVTEGCVPGDRLHLSNPGPRAAGVELTFCAEGDTPLGPYRTIVPAQRSRAMALDELAGPALSAATTYAVVIVSDADVVVDLTHDLHQRPAA</sequence>
<dbReference type="Pfam" id="PF07100">
    <property type="entry name" value="ASRT"/>
    <property type="match status" value="1"/>
</dbReference>
<reference evidence="1 2" key="1">
    <citation type="submission" date="2022-04" db="EMBL/GenBank/DDBJ databases">
        <title>Genome draft of Actinomadura sp. ATCC 31491.</title>
        <authorList>
            <person name="Shi X."/>
            <person name="Du Y."/>
        </authorList>
    </citation>
    <scope>NUCLEOTIDE SEQUENCE [LARGE SCALE GENOMIC DNA]</scope>
    <source>
        <strain evidence="1 2">ATCC 31491</strain>
    </source>
</reference>
<dbReference type="RefSeq" id="WP_242383655.1">
    <property type="nucleotide sequence ID" value="NZ_JAKRKC020000001.1"/>
</dbReference>
<dbReference type="EMBL" id="JAKRKC020000001">
    <property type="protein sequence ID" value="MCK2215476.1"/>
    <property type="molecule type" value="Genomic_DNA"/>
</dbReference>
<name>A0ABT0FU98_9ACTN</name>
<comment type="caution">
    <text evidence="1">The sequence shown here is derived from an EMBL/GenBank/DDBJ whole genome shotgun (WGS) entry which is preliminary data.</text>
</comment>
<dbReference type="InterPro" id="IPR009794">
    <property type="entry name" value="ASRT"/>
</dbReference>
<evidence type="ECO:0000313" key="1">
    <source>
        <dbReference type="EMBL" id="MCK2215476.1"/>
    </source>
</evidence>